<name>A0A383C4S2_9ZZZZ</name>
<gene>
    <name evidence="5" type="ORF">METZ01_LOCUS480046</name>
</gene>
<evidence type="ECO:0000259" key="4">
    <source>
        <dbReference type="Pfam" id="PF02350"/>
    </source>
</evidence>
<dbReference type="InterPro" id="IPR029767">
    <property type="entry name" value="WecB-like"/>
</dbReference>
<dbReference type="AlphaFoldDB" id="A0A383C4S2"/>
<dbReference type="EMBL" id="UINC01205834">
    <property type="protein sequence ID" value="SVE27192.1"/>
    <property type="molecule type" value="Genomic_DNA"/>
</dbReference>
<organism evidence="5">
    <name type="scientific">marine metagenome</name>
    <dbReference type="NCBI Taxonomy" id="408172"/>
    <lineage>
        <taxon>unclassified sequences</taxon>
        <taxon>metagenomes</taxon>
        <taxon>ecological metagenomes</taxon>
    </lineage>
</organism>
<evidence type="ECO:0000313" key="5">
    <source>
        <dbReference type="EMBL" id="SVE27192.1"/>
    </source>
</evidence>
<accession>A0A383C4S2</accession>
<dbReference type="PANTHER" id="PTHR43174:SF2">
    <property type="entry name" value="UDP-N-ACETYLGLUCOSAMINE 2-EPIMERASE"/>
    <property type="match status" value="1"/>
</dbReference>
<sequence>FRAARRLTDKHRDVQLLYPMHPNPNVVEPARELLGDHPRIHLVDPLPYQDMISVLRGSVLILTDSGGIQEEAPTFGVPVLLLREETERPEGLDIGIVRLVGTNEEAIVTEGSRVLEEDRTREHTTVNPFGDGRAGERISDIIVAHLTNSSRSTTDWPGP</sequence>
<feature type="non-terminal residue" evidence="5">
    <location>
        <position position="1"/>
    </location>
</feature>
<comment type="similarity">
    <text evidence="2">Belongs to the UDP-N-acetylglucosamine 2-epimerase family.</text>
</comment>
<dbReference type="EC" id="5.1.3.14" evidence="3"/>
<protein>
    <recommendedName>
        <fullName evidence="3">UDP-N-acetylglucosamine 2-epimerase (non-hydrolyzing)</fullName>
        <ecNumber evidence="3">5.1.3.14</ecNumber>
    </recommendedName>
</protein>
<reference evidence="5" key="1">
    <citation type="submission" date="2018-05" db="EMBL/GenBank/DDBJ databases">
        <authorList>
            <person name="Lanie J.A."/>
            <person name="Ng W.-L."/>
            <person name="Kazmierczak K.M."/>
            <person name="Andrzejewski T.M."/>
            <person name="Davidsen T.M."/>
            <person name="Wayne K.J."/>
            <person name="Tettelin H."/>
            <person name="Glass J.I."/>
            <person name="Rusch D."/>
            <person name="Podicherti R."/>
            <person name="Tsui H.-C.T."/>
            <person name="Winkler M.E."/>
        </authorList>
    </citation>
    <scope>NUCLEOTIDE SEQUENCE</scope>
</reference>
<evidence type="ECO:0000256" key="1">
    <source>
        <dbReference type="ARBA" id="ARBA00023235"/>
    </source>
</evidence>
<proteinExistence type="inferred from homology"/>
<dbReference type="Pfam" id="PF02350">
    <property type="entry name" value="Epimerase_2"/>
    <property type="match status" value="1"/>
</dbReference>
<dbReference type="SUPFAM" id="SSF53756">
    <property type="entry name" value="UDP-Glycosyltransferase/glycogen phosphorylase"/>
    <property type="match status" value="1"/>
</dbReference>
<evidence type="ECO:0000256" key="3">
    <source>
        <dbReference type="ARBA" id="ARBA00038858"/>
    </source>
</evidence>
<keyword evidence="1" id="KW-0413">Isomerase</keyword>
<feature type="domain" description="UDP-N-acetylglucosamine 2-epimerase" evidence="4">
    <location>
        <begin position="3"/>
        <end position="142"/>
    </location>
</feature>
<dbReference type="PANTHER" id="PTHR43174">
    <property type="entry name" value="UDP-N-ACETYLGLUCOSAMINE 2-EPIMERASE"/>
    <property type="match status" value="1"/>
</dbReference>
<dbReference type="GO" id="GO:0008761">
    <property type="term" value="F:UDP-N-acetylglucosamine 2-epimerase activity"/>
    <property type="evidence" value="ECO:0007669"/>
    <property type="project" value="UniProtKB-EC"/>
</dbReference>
<evidence type="ECO:0000256" key="2">
    <source>
        <dbReference type="ARBA" id="ARBA00038209"/>
    </source>
</evidence>
<dbReference type="Gene3D" id="3.40.50.2000">
    <property type="entry name" value="Glycogen Phosphorylase B"/>
    <property type="match status" value="1"/>
</dbReference>
<dbReference type="InterPro" id="IPR003331">
    <property type="entry name" value="UDP_GlcNAc_Epimerase_2_dom"/>
</dbReference>